<evidence type="ECO:0000313" key="2">
    <source>
        <dbReference type="Proteomes" id="UP000031338"/>
    </source>
</evidence>
<proteinExistence type="predicted"/>
<dbReference type="GO" id="GO:0008168">
    <property type="term" value="F:methyltransferase activity"/>
    <property type="evidence" value="ECO:0007669"/>
    <property type="project" value="UniProtKB-KW"/>
</dbReference>
<accession>A0A0B8ZRP0</accession>
<dbReference type="GO" id="GO:0032259">
    <property type="term" value="P:methylation"/>
    <property type="evidence" value="ECO:0007669"/>
    <property type="project" value="UniProtKB-KW"/>
</dbReference>
<sequence>MSLLAPLISLVERAPLPDALTRAGVSFMCEKRRRAVHRDRPDDARFAAWMAQRPVAEHTEAANEQHYELPPRFFELSLGPNAKYSCCLYPTGNETLEQAELAALSATMEHAALEDGQHILELGCGWGSLSLTMAARFPNARITAVSNSRPQGEHIRAKAAARGLSNLTVLTADMNAFAPEGQFDRVVSVEMFEHMANWRELLARVKTWLRPDGRLFLHVFSHRQYPYRFDTADKSSWIAQYFFTGGIMPSHALIGQFDDLFALEREWWWDGTHYEKTARHWLALFDAKAAEIEPVLRQVYGGDTPLWMRRWRLFYLATAGLFGHRGGREWGVSHWLLRPV</sequence>
<dbReference type="Gene3D" id="3.40.50.150">
    <property type="entry name" value="Vaccinia Virus protein VP39"/>
    <property type="match status" value="1"/>
</dbReference>
<evidence type="ECO:0000313" key="1">
    <source>
        <dbReference type="EMBL" id="KHS48862.1"/>
    </source>
</evidence>
<dbReference type="RefSeq" id="WP_039331986.1">
    <property type="nucleotide sequence ID" value="NZ_JRVC01000003.1"/>
</dbReference>
<dbReference type="CDD" id="cd02440">
    <property type="entry name" value="AdoMet_MTases"/>
    <property type="match status" value="1"/>
</dbReference>
<dbReference type="SUPFAM" id="SSF53335">
    <property type="entry name" value="S-adenosyl-L-methionine-dependent methyltransferases"/>
    <property type="match status" value="1"/>
</dbReference>
<gene>
    <name evidence="1" type="ORF">NJ75_00947</name>
</gene>
<dbReference type="PANTHER" id="PTHR43832">
    <property type="match status" value="1"/>
</dbReference>
<dbReference type="PANTHER" id="PTHR43832:SF1">
    <property type="entry name" value="S-ADENOSYL-L-METHIONINE-DEPENDENT METHYLTRANSFERASES SUPERFAMILY PROTEIN"/>
    <property type="match status" value="1"/>
</dbReference>
<reference evidence="1 2" key="1">
    <citation type="submission" date="2014-10" db="EMBL/GenBank/DDBJ databases">
        <title>Draft genome sequence of Novosphingobium subterraneum DSM 12447.</title>
        <authorList>
            <person name="Gan H.M."/>
            <person name="Gan H.Y."/>
            <person name="Savka M.A."/>
        </authorList>
    </citation>
    <scope>NUCLEOTIDE SEQUENCE [LARGE SCALE GENOMIC DNA]</scope>
    <source>
        <strain evidence="1 2">DSM 12447</strain>
    </source>
</reference>
<dbReference type="Pfam" id="PF02353">
    <property type="entry name" value="CMAS"/>
    <property type="match status" value="1"/>
</dbReference>
<keyword evidence="1" id="KW-0808">Transferase</keyword>
<name>A0A0B8ZRP0_9SPHN</name>
<dbReference type="PATRIC" id="fig|48936.3.peg.959"/>
<dbReference type="STRING" id="48936.NJ75_00947"/>
<dbReference type="FunFam" id="3.40.50.150:FF:000554">
    <property type="entry name" value="Cation-transporting ATPase"/>
    <property type="match status" value="1"/>
</dbReference>
<comment type="caution">
    <text evidence="1">The sequence shown here is derived from an EMBL/GenBank/DDBJ whole genome shotgun (WGS) entry which is preliminary data.</text>
</comment>
<dbReference type="AlphaFoldDB" id="A0A0B8ZRP0"/>
<keyword evidence="2" id="KW-1185">Reference proteome</keyword>
<dbReference type="InterPro" id="IPR029063">
    <property type="entry name" value="SAM-dependent_MTases_sf"/>
</dbReference>
<protein>
    <submittedName>
        <fullName evidence="1">Type 11 methyltransferase</fullName>
    </submittedName>
</protein>
<dbReference type="EMBL" id="JRVC01000003">
    <property type="protein sequence ID" value="KHS48862.1"/>
    <property type="molecule type" value="Genomic_DNA"/>
</dbReference>
<organism evidence="1 2">
    <name type="scientific">Novosphingobium subterraneum</name>
    <dbReference type="NCBI Taxonomy" id="48936"/>
    <lineage>
        <taxon>Bacteria</taxon>
        <taxon>Pseudomonadati</taxon>
        <taxon>Pseudomonadota</taxon>
        <taxon>Alphaproteobacteria</taxon>
        <taxon>Sphingomonadales</taxon>
        <taxon>Sphingomonadaceae</taxon>
        <taxon>Novosphingobium</taxon>
    </lineage>
</organism>
<keyword evidence="1" id="KW-0489">Methyltransferase</keyword>
<dbReference type="Proteomes" id="UP000031338">
    <property type="component" value="Unassembled WGS sequence"/>
</dbReference>